<dbReference type="AlphaFoldDB" id="A0A921SZG7"/>
<comment type="caution">
    <text evidence="1">The sequence shown here is derived from an EMBL/GenBank/DDBJ whole genome shotgun (WGS) entry which is preliminary data.</text>
</comment>
<organism evidence="1 2">
    <name type="scientific">Romboutsia timonensis</name>
    <dbReference type="NCBI Taxonomy" id="1776391"/>
    <lineage>
        <taxon>Bacteria</taxon>
        <taxon>Bacillati</taxon>
        <taxon>Bacillota</taxon>
        <taxon>Clostridia</taxon>
        <taxon>Peptostreptococcales</taxon>
        <taxon>Peptostreptococcaceae</taxon>
        <taxon>Romboutsia</taxon>
    </lineage>
</organism>
<name>A0A921SZG7_9FIRM</name>
<gene>
    <name evidence="1" type="ORF">K8V90_06470</name>
</gene>
<protein>
    <submittedName>
        <fullName evidence="1">Uncharacterized protein</fullName>
    </submittedName>
</protein>
<accession>A0A921SZG7</accession>
<reference evidence="1" key="2">
    <citation type="submission" date="2021-09" db="EMBL/GenBank/DDBJ databases">
        <authorList>
            <person name="Gilroy R."/>
        </authorList>
    </citation>
    <scope>NUCLEOTIDE SEQUENCE</scope>
    <source>
        <strain evidence="1">1277</strain>
    </source>
</reference>
<evidence type="ECO:0000313" key="1">
    <source>
        <dbReference type="EMBL" id="HJG96729.1"/>
    </source>
</evidence>
<sequence>MASLFLDAIRNQGKNKKRIGELNDWNVKTLNLGAIAETDLENYSIVELGFNEAGERTCKLYTAGTPYLLCAVEDYIGDFETISSFYVGKGERVRVAKLEEGFRFAVTKCKLANEGKAVKEGQKVHFDKTENTYVISNDGSDHAGYATAEVKLVVVKADAGTIDGQQKIRFEVVEA</sequence>
<reference evidence="1" key="1">
    <citation type="journal article" date="2021" name="PeerJ">
        <title>Extensive microbial diversity within the chicken gut microbiome revealed by metagenomics and culture.</title>
        <authorList>
            <person name="Gilroy R."/>
            <person name="Ravi A."/>
            <person name="Getino M."/>
            <person name="Pursley I."/>
            <person name="Horton D.L."/>
            <person name="Alikhan N.F."/>
            <person name="Baker D."/>
            <person name="Gharbi K."/>
            <person name="Hall N."/>
            <person name="Watson M."/>
            <person name="Adriaenssens E.M."/>
            <person name="Foster-Nyarko E."/>
            <person name="Jarju S."/>
            <person name="Secka A."/>
            <person name="Antonio M."/>
            <person name="Oren A."/>
            <person name="Chaudhuri R.R."/>
            <person name="La Ragione R."/>
            <person name="Hildebrand F."/>
            <person name="Pallen M.J."/>
        </authorList>
    </citation>
    <scope>NUCLEOTIDE SEQUENCE</scope>
    <source>
        <strain evidence="1">1277</strain>
    </source>
</reference>
<proteinExistence type="predicted"/>
<dbReference type="Proteomes" id="UP000776700">
    <property type="component" value="Unassembled WGS sequence"/>
</dbReference>
<evidence type="ECO:0000313" key="2">
    <source>
        <dbReference type="Proteomes" id="UP000776700"/>
    </source>
</evidence>
<dbReference type="EMBL" id="DYUB01000200">
    <property type="protein sequence ID" value="HJG96729.1"/>
    <property type="molecule type" value="Genomic_DNA"/>
</dbReference>